<dbReference type="InterPro" id="IPR019734">
    <property type="entry name" value="TPR_rpt"/>
</dbReference>
<proteinExistence type="predicted"/>
<dbReference type="PANTHER" id="PTHR45831:SF2">
    <property type="entry name" value="LD24721P"/>
    <property type="match status" value="1"/>
</dbReference>
<dbReference type="Proteomes" id="UP000285060">
    <property type="component" value="Unassembled WGS sequence"/>
</dbReference>
<dbReference type="InterPro" id="IPR011990">
    <property type="entry name" value="TPR-like_helical_dom_sf"/>
</dbReference>
<dbReference type="PANTHER" id="PTHR45831">
    <property type="entry name" value="LD24721P"/>
    <property type="match status" value="1"/>
</dbReference>
<dbReference type="Pfam" id="PF02996">
    <property type="entry name" value="Prefoldin"/>
    <property type="match status" value="1"/>
</dbReference>
<keyword evidence="2 3" id="KW-0802">TPR repeat</keyword>
<reference evidence="5 6" key="1">
    <citation type="submission" date="2018-08" db="EMBL/GenBank/DDBJ databases">
        <title>Aphanomyces genome sequencing and annotation.</title>
        <authorList>
            <person name="Minardi D."/>
            <person name="Oidtmann B."/>
            <person name="Van Der Giezen M."/>
            <person name="Studholme D.J."/>
        </authorList>
    </citation>
    <scope>NUCLEOTIDE SEQUENCE [LARGE SCALE GENOMIC DNA]</scope>
    <source>
        <strain evidence="5 6">NJM0002</strain>
    </source>
</reference>
<feature type="region of interest" description="Disordered" evidence="4">
    <location>
        <begin position="496"/>
        <end position="528"/>
    </location>
</feature>
<dbReference type="GO" id="GO:0006620">
    <property type="term" value="P:post-translational protein targeting to endoplasmic reticulum membrane"/>
    <property type="evidence" value="ECO:0007669"/>
    <property type="project" value="TreeGrafter"/>
</dbReference>
<evidence type="ECO:0000313" key="5">
    <source>
        <dbReference type="EMBL" id="RHY28558.1"/>
    </source>
</evidence>
<dbReference type="GO" id="GO:0072380">
    <property type="term" value="C:TRC complex"/>
    <property type="evidence" value="ECO:0007669"/>
    <property type="project" value="TreeGrafter"/>
</dbReference>
<dbReference type="SUPFAM" id="SSF48452">
    <property type="entry name" value="TPR-like"/>
    <property type="match status" value="1"/>
</dbReference>
<keyword evidence="6" id="KW-1185">Reference proteome</keyword>
<dbReference type="VEuPathDB" id="FungiDB:H310_06576"/>
<name>A0A3R7A7L0_9STRA</name>
<comment type="caution">
    <text evidence="5">The sequence shown here is derived from an EMBL/GenBank/DDBJ whole genome shotgun (WGS) entry which is preliminary data.</text>
</comment>
<dbReference type="GO" id="GO:0016020">
    <property type="term" value="C:membrane"/>
    <property type="evidence" value="ECO:0007669"/>
    <property type="project" value="TreeGrafter"/>
</dbReference>
<sequence length="542" mass="59498">MASRKLPIALTSIGTASMIAAFAITMRDIHALNLSTLRSTSLLNRFVDYQHVDVFETTLDDGHAIENVAQAFFQSPVFQAERAFLSLAGFGSVEDDTIDRTTFDVGDKVVVFRVVERTPGQILFCWNDFMDVNGHTWLSVADDGRTVQFGSTFDLVQALHPMALPFVKFIVEIQDASNKLHVLEKDLAAYDALAGVLKDLPTQLDHDIMVPLGKQAFIPGKIIHANEILAHLGGDHFAKQTASQTSAIVDRKKAGVQPTSRDANIQEIKETEEESNGAVDASEFTQDDYDTYFEIEKEEAAKQAASAWDWDEAMRRMDELEQDEEGTGFHEASSHRDRLASVDTKAVAATEADSIKQQGNSAFASGNYSAAVELYSKAIALTPMAHTLFGNRSAAHFQLRQYAQAQQDAETATALDPSWAKGYFRLGQALAALGHNDRAADAYEEASKLKPSDKQTQALAKELRLKAENDKNVQRLKQPARDKSTVFTGSVVERKAPSTEVCHDDDGPSGRIMDVQVQDNGMAPPPKRVSRFKAMRQGGGQA</sequence>
<dbReference type="Gene3D" id="1.25.40.10">
    <property type="entry name" value="Tetratricopeptide repeat domain"/>
    <property type="match status" value="1"/>
</dbReference>
<dbReference type="InterPro" id="IPR004127">
    <property type="entry name" value="Prefoldin_subunit_alpha"/>
</dbReference>
<dbReference type="Pfam" id="PF13432">
    <property type="entry name" value="TPR_16"/>
    <property type="match status" value="1"/>
</dbReference>
<gene>
    <name evidence="5" type="ORF">DYB32_005883</name>
</gene>
<evidence type="ECO:0000313" key="6">
    <source>
        <dbReference type="Proteomes" id="UP000285060"/>
    </source>
</evidence>
<dbReference type="GO" id="GO:0060090">
    <property type="term" value="F:molecular adaptor activity"/>
    <property type="evidence" value="ECO:0007669"/>
    <property type="project" value="TreeGrafter"/>
</dbReference>
<evidence type="ECO:0000256" key="4">
    <source>
        <dbReference type="SAM" id="MobiDB-lite"/>
    </source>
</evidence>
<dbReference type="InterPro" id="IPR013105">
    <property type="entry name" value="TPR_2"/>
</dbReference>
<dbReference type="EMBL" id="QUSY01000563">
    <property type="protein sequence ID" value="RHY28558.1"/>
    <property type="molecule type" value="Genomic_DNA"/>
</dbReference>
<organism evidence="5 6">
    <name type="scientific">Aphanomyces invadans</name>
    <dbReference type="NCBI Taxonomy" id="157072"/>
    <lineage>
        <taxon>Eukaryota</taxon>
        <taxon>Sar</taxon>
        <taxon>Stramenopiles</taxon>
        <taxon>Oomycota</taxon>
        <taxon>Saprolegniomycetes</taxon>
        <taxon>Saprolegniales</taxon>
        <taxon>Verrucalvaceae</taxon>
        <taxon>Aphanomyces</taxon>
    </lineage>
</organism>
<dbReference type="AlphaFoldDB" id="A0A3R7A7L0"/>
<dbReference type="Gene3D" id="1.10.287.370">
    <property type="match status" value="1"/>
</dbReference>
<dbReference type="Pfam" id="PF07719">
    <property type="entry name" value="TPR_2"/>
    <property type="match status" value="1"/>
</dbReference>
<evidence type="ECO:0000256" key="2">
    <source>
        <dbReference type="ARBA" id="ARBA00022803"/>
    </source>
</evidence>
<dbReference type="InterPro" id="IPR047150">
    <property type="entry name" value="SGT"/>
</dbReference>
<evidence type="ECO:0000256" key="1">
    <source>
        <dbReference type="ARBA" id="ARBA00022737"/>
    </source>
</evidence>
<dbReference type="InterPro" id="IPR009053">
    <property type="entry name" value="Prefoldin"/>
</dbReference>
<evidence type="ECO:0000256" key="3">
    <source>
        <dbReference type="PROSITE-ProRule" id="PRU00339"/>
    </source>
</evidence>
<dbReference type="CDD" id="cd23159">
    <property type="entry name" value="Prefoldin_URI1"/>
    <property type="match status" value="1"/>
</dbReference>
<keyword evidence="1" id="KW-0677">Repeat</keyword>
<dbReference type="PROSITE" id="PS50005">
    <property type="entry name" value="TPR"/>
    <property type="match status" value="2"/>
</dbReference>
<feature type="compositionally biased region" description="Basic and acidic residues" evidence="4">
    <location>
        <begin position="496"/>
        <end position="508"/>
    </location>
</feature>
<dbReference type="SUPFAM" id="SSF46579">
    <property type="entry name" value="Prefoldin"/>
    <property type="match status" value="1"/>
</dbReference>
<protein>
    <submittedName>
        <fullName evidence="5">Uncharacterized protein</fullName>
    </submittedName>
</protein>
<feature type="repeat" description="TPR" evidence="3">
    <location>
        <begin position="352"/>
        <end position="385"/>
    </location>
</feature>
<dbReference type="SMART" id="SM00028">
    <property type="entry name" value="TPR"/>
    <property type="match status" value="3"/>
</dbReference>
<feature type="repeat" description="TPR" evidence="3">
    <location>
        <begin position="420"/>
        <end position="453"/>
    </location>
</feature>
<accession>A0A3R7A7L0</accession>